<evidence type="ECO:0000313" key="3">
    <source>
        <dbReference type="EMBL" id="SDT99955.1"/>
    </source>
</evidence>
<reference evidence="3 4" key="1">
    <citation type="submission" date="2016-10" db="EMBL/GenBank/DDBJ databases">
        <authorList>
            <person name="Varghese N."/>
            <person name="Submissions S."/>
        </authorList>
    </citation>
    <scope>NUCLEOTIDE SEQUENCE [LARGE SCALE GENOMIC DNA]</scope>
    <source>
        <strain evidence="3 4">DSM 9169</strain>
    </source>
</reference>
<dbReference type="Pfam" id="PF19843">
    <property type="entry name" value="DUF6318"/>
    <property type="match status" value="1"/>
</dbReference>
<evidence type="ECO:0000256" key="1">
    <source>
        <dbReference type="SAM" id="MobiDB-lite"/>
    </source>
</evidence>
<proteinExistence type="predicted"/>
<keyword evidence="4" id="KW-1185">Reference proteome</keyword>
<accession>A0ABY0V985</accession>
<dbReference type="Proteomes" id="UP000198976">
    <property type="component" value="Chromosome I"/>
</dbReference>
<dbReference type="EMBL" id="LT629792">
    <property type="protein sequence ID" value="SDT99955.1"/>
    <property type="molecule type" value="Genomic_DNA"/>
</dbReference>
<feature type="domain" description="DUF6318" evidence="2">
    <location>
        <begin position="59"/>
        <end position="166"/>
    </location>
</feature>
<feature type="region of interest" description="Disordered" evidence="1">
    <location>
        <begin position="15"/>
        <end position="36"/>
    </location>
</feature>
<gene>
    <name evidence="3" type="ORF">SAMN04489714_1527</name>
</gene>
<organism evidence="3 4">
    <name type="scientific">Schaalia radingae</name>
    <dbReference type="NCBI Taxonomy" id="131110"/>
    <lineage>
        <taxon>Bacteria</taxon>
        <taxon>Bacillati</taxon>
        <taxon>Actinomycetota</taxon>
        <taxon>Actinomycetes</taxon>
        <taxon>Actinomycetales</taxon>
        <taxon>Actinomycetaceae</taxon>
        <taxon>Schaalia</taxon>
    </lineage>
</organism>
<protein>
    <recommendedName>
        <fullName evidence="2">DUF6318 domain-containing protein</fullName>
    </recommendedName>
</protein>
<sequence length="209" mass="22987">MIMLAACNQAQDGQSNNIEASANQSGSGDAAHSIPMSGEYPVLPDGKLGRPVDWVEPHEPQLPSAATNMDAFGARYFAEYYLNLLAYSINTGNTTTLKKVSSPECKVCQSYIDLIGRVYGDGGWVDGKNYTITRIGEPIPHPQTKGLYFVKIHAKNAPYVEYRGGELHPALESQKIIELEILQRNSSFLVKSYHAEDFIAEDESEKAQS</sequence>
<evidence type="ECO:0000313" key="4">
    <source>
        <dbReference type="Proteomes" id="UP000198976"/>
    </source>
</evidence>
<evidence type="ECO:0000259" key="2">
    <source>
        <dbReference type="Pfam" id="PF19843"/>
    </source>
</evidence>
<dbReference type="InterPro" id="IPR046281">
    <property type="entry name" value="DUF6318"/>
</dbReference>
<name>A0ABY0V985_9ACTO</name>
<feature type="compositionally biased region" description="Polar residues" evidence="1">
    <location>
        <begin position="15"/>
        <end position="27"/>
    </location>
</feature>